<keyword evidence="14" id="KW-1208">Phospholipid metabolism</keyword>
<keyword evidence="20" id="KW-1185">Reference proteome</keyword>
<dbReference type="InterPro" id="IPR000462">
    <property type="entry name" value="CDP-OH_P_trans"/>
</dbReference>
<evidence type="ECO:0000313" key="19">
    <source>
        <dbReference type="EMBL" id="MFL0252761.1"/>
    </source>
</evidence>
<evidence type="ECO:0000256" key="14">
    <source>
        <dbReference type="ARBA" id="ARBA00023264"/>
    </source>
</evidence>
<sequence length="170" mass="19393">MNVANIITIFRFILIPYFVFVFFSSSQNSIYLSVVVFFSAGFTDILDGYIARNFNMITKLGTVLDPLADKLMLITVLSCFTLKGYIPIFIIIVLAIKELSMIFTGIILYQRNVVIPANIFGKASTFLFYISILFVVFNKLLGVILLYFALLSTLAAYVNYFFIFMKKKEL</sequence>
<evidence type="ECO:0000256" key="12">
    <source>
        <dbReference type="ARBA" id="ARBA00023136"/>
    </source>
</evidence>
<keyword evidence="11" id="KW-0443">Lipid metabolism</keyword>
<dbReference type="InterPro" id="IPR050324">
    <property type="entry name" value="CDP-alcohol_PTase-I"/>
</dbReference>
<comment type="subcellular location">
    <subcellularLocation>
        <location evidence="2">Membrane</location>
        <topology evidence="2">Multi-pass membrane protein</topology>
    </subcellularLocation>
</comment>
<reference evidence="19 20" key="1">
    <citation type="submission" date="2024-11" db="EMBL/GenBank/DDBJ databases">
        <authorList>
            <person name="Heng Y.C."/>
            <person name="Lim A.C.H."/>
            <person name="Lee J.K.Y."/>
            <person name="Kittelmann S."/>
        </authorList>
    </citation>
    <scope>NUCLEOTIDE SEQUENCE [LARGE SCALE GENOMIC DNA]</scope>
    <source>
        <strain evidence="19 20">WILCCON 0114</strain>
    </source>
</reference>
<evidence type="ECO:0000313" key="20">
    <source>
        <dbReference type="Proteomes" id="UP001623592"/>
    </source>
</evidence>
<proteinExistence type="inferred from homology"/>
<evidence type="ECO:0000256" key="2">
    <source>
        <dbReference type="ARBA" id="ARBA00004141"/>
    </source>
</evidence>
<dbReference type="Proteomes" id="UP001623592">
    <property type="component" value="Unassembled WGS sequence"/>
</dbReference>
<evidence type="ECO:0000256" key="13">
    <source>
        <dbReference type="ARBA" id="ARBA00023209"/>
    </source>
</evidence>
<feature type="transmembrane region" description="Helical" evidence="18">
    <location>
        <begin position="143"/>
        <end position="164"/>
    </location>
</feature>
<dbReference type="PROSITE" id="PS00379">
    <property type="entry name" value="CDP_ALCOHOL_P_TRANSF"/>
    <property type="match status" value="1"/>
</dbReference>
<dbReference type="EC" id="2.7.8.5" evidence="5"/>
<accession>A0ABW8TKI3</accession>
<dbReference type="PIRSF" id="PIRSF000847">
    <property type="entry name" value="Phos_ph_gly_syn"/>
    <property type="match status" value="1"/>
</dbReference>
<gene>
    <name evidence="19" type="ORF">ACJDT4_20335</name>
</gene>
<comment type="similarity">
    <text evidence="4 17">Belongs to the CDP-alcohol phosphatidyltransferase class-I family.</text>
</comment>
<evidence type="ECO:0000256" key="16">
    <source>
        <dbReference type="ARBA" id="ARBA00048586"/>
    </source>
</evidence>
<name>A0ABW8TKI3_9CLOT</name>
<dbReference type="InterPro" id="IPR043130">
    <property type="entry name" value="CDP-OH_PTrfase_TM_dom"/>
</dbReference>
<evidence type="ECO:0000256" key="6">
    <source>
        <dbReference type="ARBA" id="ARBA00014944"/>
    </source>
</evidence>
<dbReference type="PANTHER" id="PTHR14269:SF62">
    <property type="entry name" value="CDP-DIACYLGLYCEROL--GLYCEROL-3-PHOSPHATE 3-PHOSPHATIDYLTRANSFERASE 1, CHLOROPLASTIC"/>
    <property type="match status" value="1"/>
</dbReference>
<feature type="transmembrane region" description="Helical" evidence="18">
    <location>
        <begin position="117"/>
        <end position="137"/>
    </location>
</feature>
<evidence type="ECO:0000256" key="9">
    <source>
        <dbReference type="ARBA" id="ARBA00022692"/>
    </source>
</evidence>
<feature type="transmembrane region" description="Helical" evidence="18">
    <location>
        <begin position="30"/>
        <end position="51"/>
    </location>
</feature>
<comment type="caution">
    <text evidence="19">The sequence shown here is derived from an EMBL/GenBank/DDBJ whole genome shotgun (WGS) entry which is preliminary data.</text>
</comment>
<dbReference type="PANTHER" id="PTHR14269">
    <property type="entry name" value="CDP-DIACYLGLYCEROL--GLYCEROL-3-PHOSPHATE 3-PHOSPHATIDYLTRANSFERASE-RELATED"/>
    <property type="match status" value="1"/>
</dbReference>
<evidence type="ECO:0000256" key="4">
    <source>
        <dbReference type="ARBA" id="ARBA00010441"/>
    </source>
</evidence>
<keyword evidence="13" id="KW-0594">Phospholipid biosynthesis</keyword>
<evidence type="ECO:0000256" key="15">
    <source>
        <dbReference type="ARBA" id="ARBA00033018"/>
    </source>
</evidence>
<evidence type="ECO:0000256" key="3">
    <source>
        <dbReference type="ARBA" id="ARBA00005042"/>
    </source>
</evidence>
<evidence type="ECO:0000256" key="11">
    <source>
        <dbReference type="ARBA" id="ARBA00023098"/>
    </source>
</evidence>
<evidence type="ECO:0000256" key="1">
    <source>
        <dbReference type="ARBA" id="ARBA00003973"/>
    </source>
</evidence>
<keyword evidence="7" id="KW-0444">Lipid biosynthesis</keyword>
<keyword evidence="8 17" id="KW-0808">Transferase</keyword>
<organism evidence="19 20">
    <name type="scientific">Clostridium neuense</name>
    <dbReference type="NCBI Taxonomy" id="1728934"/>
    <lineage>
        <taxon>Bacteria</taxon>
        <taxon>Bacillati</taxon>
        <taxon>Bacillota</taxon>
        <taxon>Clostridia</taxon>
        <taxon>Eubacteriales</taxon>
        <taxon>Clostridiaceae</taxon>
        <taxon>Clostridium</taxon>
    </lineage>
</organism>
<dbReference type="RefSeq" id="WP_406789418.1">
    <property type="nucleotide sequence ID" value="NZ_JBJIAA010000020.1"/>
</dbReference>
<feature type="transmembrane region" description="Helical" evidence="18">
    <location>
        <begin position="6"/>
        <end position="23"/>
    </location>
</feature>
<keyword evidence="9 18" id="KW-0812">Transmembrane</keyword>
<evidence type="ECO:0000256" key="8">
    <source>
        <dbReference type="ARBA" id="ARBA00022679"/>
    </source>
</evidence>
<evidence type="ECO:0000256" key="5">
    <source>
        <dbReference type="ARBA" id="ARBA00013170"/>
    </source>
</evidence>
<evidence type="ECO:0000256" key="17">
    <source>
        <dbReference type="RuleBase" id="RU003750"/>
    </source>
</evidence>
<evidence type="ECO:0000256" key="10">
    <source>
        <dbReference type="ARBA" id="ARBA00022989"/>
    </source>
</evidence>
<dbReference type="InterPro" id="IPR048254">
    <property type="entry name" value="CDP_ALCOHOL_P_TRANSF_CS"/>
</dbReference>
<evidence type="ECO:0000256" key="18">
    <source>
        <dbReference type="SAM" id="Phobius"/>
    </source>
</evidence>
<evidence type="ECO:0000256" key="7">
    <source>
        <dbReference type="ARBA" id="ARBA00022516"/>
    </source>
</evidence>
<protein>
    <recommendedName>
        <fullName evidence="6">CDP-diacylglycerol--glycerol-3-phosphate 3-phosphatidyltransferase</fullName>
        <ecNumber evidence="5">2.7.8.5</ecNumber>
    </recommendedName>
    <alternativeName>
        <fullName evidence="15">Phosphatidylglycerophosphate synthase</fullName>
    </alternativeName>
</protein>
<comment type="catalytic activity">
    <reaction evidence="16">
        <text>a CDP-1,2-diacyl-sn-glycerol + sn-glycerol 3-phosphate = a 1,2-diacyl-sn-glycero-3-phospho-(1'-sn-glycero-3'-phosphate) + CMP + H(+)</text>
        <dbReference type="Rhea" id="RHEA:12593"/>
        <dbReference type="ChEBI" id="CHEBI:15378"/>
        <dbReference type="ChEBI" id="CHEBI:57597"/>
        <dbReference type="ChEBI" id="CHEBI:58332"/>
        <dbReference type="ChEBI" id="CHEBI:60110"/>
        <dbReference type="ChEBI" id="CHEBI:60377"/>
        <dbReference type="EC" id="2.7.8.5"/>
    </reaction>
</comment>
<dbReference type="Pfam" id="PF01066">
    <property type="entry name" value="CDP-OH_P_transf"/>
    <property type="match status" value="1"/>
</dbReference>
<keyword evidence="12 18" id="KW-0472">Membrane</keyword>
<dbReference type="EMBL" id="JBJIAA010000020">
    <property type="protein sequence ID" value="MFL0252761.1"/>
    <property type="molecule type" value="Genomic_DNA"/>
</dbReference>
<keyword evidence="10 18" id="KW-1133">Transmembrane helix</keyword>
<comment type="pathway">
    <text evidence="3">Phospholipid metabolism; phosphatidylglycerol biosynthesis; phosphatidylglycerol from CDP-diacylglycerol: step 1/2.</text>
</comment>
<dbReference type="InterPro" id="IPR004570">
    <property type="entry name" value="Phosphatidylglycerol_P_synth"/>
</dbReference>
<dbReference type="Gene3D" id="1.20.120.1760">
    <property type="match status" value="1"/>
</dbReference>
<feature type="transmembrane region" description="Helical" evidence="18">
    <location>
        <begin position="71"/>
        <end position="96"/>
    </location>
</feature>
<comment type="function">
    <text evidence="1">This protein catalyzes the committed step to the synthesis of the acidic phospholipids.</text>
</comment>